<evidence type="ECO:0000256" key="1">
    <source>
        <dbReference type="SAM" id="MobiDB-lite"/>
    </source>
</evidence>
<dbReference type="GeneID" id="24566060"/>
<dbReference type="EMBL" id="LK391710">
    <property type="protein sequence ID" value="CDR97519.1"/>
    <property type="molecule type" value="Genomic_DNA"/>
</dbReference>
<dbReference type="AlphaFoldDB" id="A0A061DDL2"/>
<evidence type="ECO:0000313" key="2">
    <source>
        <dbReference type="EMBL" id="CDR97519.1"/>
    </source>
</evidence>
<protein>
    <submittedName>
        <fullName evidence="2">Uncharacterized protein</fullName>
    </submittedName>
</protein>
<proteinExistence type="predicted"/>
<organism evidence="2 3">
    <name type="scientific">Babesia bigemina</name>
    <dbReference type="NCBI Taxonomy" id="5866"/>
    <lineage>
        <taxon>Eukaryota</taxon>
        <taxon>Sar</taxon>
        <taxon>Alveolata</taxon>
        <taxon>Apicomplexa</taxon>
        <taxon>Aconoidasida</taxon>
        <taxon>Piroplasmida</taxon>
        <taxon>Babesiidae</taxon>
        <taxon>Babesia</taxon>
    </lineage>
</organism>
<accession>A0A061DDL2</accession>
<dbReference type="VEuPathDB" id="PiroplasmaDB:BBBOND_0400140"/>
<reference evidence="3" key="1">
    <citation type="journal article" date="2014" name="Nucleic Acids Res.">
        <title>The evolutionary dynamics of variant antigen genes in Babesia reveal a history of genomic innovation underlying host-parasite interaction.</title>
        <authorList>
            <person name="Jackson A.P."/>
            <person name="Otto T.D."/>
            <person name="Darby A."/>
            <person name="Ramaprasad A."/>
            <person name="Xia D."/>
            <person name="Echaide I.E."/>
            <person name="Farber M."/>
            <person name="Gahlot S."/>
            <person name="Gamble J."/>
            <person name="Gupta D."/>
            <person name="Gupta Y."/>
            <person name="Jackson L."/>
            <person name="Malandrin L."/>
            <person name="Malas T.B."/>
            <person name="Moussa E."/>
            <person name="Nair M."/>
            <person name="Reid A.J."/>
            <person name="Sanders M."/>
            <person name="Sharma J."/>
            <person name="Tracey A."/>
            <person name="Quail M.A."/>
            <person name="Weir W."/>
            <person name="Wastling J.M."/>
            <person name="Hall N."/>
            <person name="Willadsen P."/>
            <person name="Lingelbach K."/>
            <person name="Shiels B."/>
            <person name="Tait A."/>
            <person name="Berriman M."/>
            <person name="Allred D.R."/>
            <person name="Pain A."/>
        </authorList>
    </citation>
    <scope>NUCLEOTIDE SEQUENCE [LARGE SCALE GENOMIC DNA]</scope>
    <source>
        <strain evidence="3">Bond</strain>
    </source>
</reference>
<sequence length="247" mass="25619">MTPFSDSALCAPTPKPSVPSGGARAPAATPAARTTPESKTSQQKLFGLNGYGHVKSEGVTKKPRVDAPPPAAVPSHRPAEAQAQAAAPGATQPTQPRVERIATSAPGESAANTHKDFQSFVSQKLAQPSSSAAAPSSQVAPAAISQSDALEGSLFECDDPCEAMELDDASCNDRPVSYVEKVTRDNTYVDSGYFVVEESDEYVQVNSPARGPTSAPLKHGREERSSEEASEAAPPDDADVSSLLSAV</sequence>
<feature type="compositionally biased region" description="Acidic residues" evidence="1">
    <location>
        <begin position="228"/>
        <end position="239"/>
    </location>
</feature>
<dbReference type="KEGG" id="bbig:BBBOND_0400140"/>
<evidence type="ECO:0000313" key="3">
    <source>
        <dbReference type="Proteomes" id="UP000033188"/>
    </source>
</evidence>
<feature type="region of interest" description="Disordered" evidence="1">
    <location>
        <begin position="1"/>
        <end position="115"/>
    </location>
</feature>
<feature type="region of interest" description="Disordered" evidence="1">
    <location>
        <begin position="203"/>
        <end position="247"/>
    </location>
</feature>
<keyword evidence="3" id="KW-1185">Reference proteome</keyword>
<feature type="compositionally biased region" description="Low complexity" evidence="1">
    <location>
        <begin position="80"/>
        <end position="96"/>
    </location>
</feature>
<dbReference type="Proteomes" id="UP000033188">
    <property type="component" value="Chromosome 4"/>
</dbReference>
<gene>
    <name evidence="2" type="ORF">BBBOND_0400140</name>
</gene>
<dbReference type="RefSeq" id="XP_012769705.1">
    <property type="nucleotide sequence ID" value="XM_012914251.1"/>
</dbReference>
<feature type="compositionally biased region" description="Basic and acidic residues" evidence="1">
    <location>
        <begin position="54"/>
        <end position="65"/>
    </location>
</feature>
<dbReference type="OrthoDB" id="10610028at2759"/>
<name>A0A061DDL2_BABBI</name>
<feature type="compositionally biased region" description="Low complexity" evidence="1">
    <location>
        <begin position="23"/>
        <end position="35"/>
    </location>
</feature>